<evidence type="ECO:0008006" key="9">
    <source>
        <dbReference type="Google" id="ProtNLM"/>
    </source>
</evidence>
<feature type="transmembrane region" description="Helical" evidence="7">
    <location>
        <begin position="69"/>
        <end position="90"/>
    </location>
</feature>
<evidence type="ECO:0000256" key="7">
    <source>
        <dbReference type="SAM" id="Phobius"/>
    </source>
</evidence>
<evidence type="ECO:0000256" key="3">
    <source>
        <dbReference type="ARBA" id="ARBA00022448"/>
    </source>
</evidence>
<dbReference type="EMBL" id="UINC01003929">
    <property type="protein sequence ID" value="SVA10430.1"/>
    <property type="molecule type" value="Genomic_DNA"/>
</dbReference>
<keyword evidence="5 7" id="KW-1133">Transmembrane helix</keyword>
<evidence type="ECO:0000256" key="1">
    <source>
        <dbReference type="ARBA" id="ARBA00004370"/>
    </source>
</evidence>
<feature type="transmembrane region" description="Helical" evidence="7">
    <location>
        <begin position="102"/>
        <end position="122"/>
    </location>
</feature>
<dbReference type="PANTHER" id="PTHR11058:SF9">
    <property type="entry name" value="NADH-UBIQUINONE OXIDOREDUCTASE CHAIN 3"/>
    <property type="match status" value="1"/>
</dbReference>
<comment type="similarity">
    <text evidence="2">Belongs to the complex I subunit 3 family.</text>
</comment>
<dbReference type="AlphaFoldDB" id="A0A381T2J5"/>
<dbReference type="InterPro" id="IPR000440">
    <property type="entry name" value="NADH_UbQ/plastoQ_OxRdtase_su3"/>
</dbReference>
<reference evidence="8" key="1">
    <citation type="submission" date="2018-05" db="EMBL/GenBank/DDBJ databases">
        <authorList>
            <person name="Lanie J.A."/>
            <person name="Ng W.-L."/>
            <person name="Kazmierczak K.M."/>
            <person name="Andrzejewski T.M."/>
            <person name="Davidsen T.M."/>
            <person name="Wayne K.J."/>
            <person name="Tettelin H."/>
            <person name="Glass J.I."/>
            <person name="Rusch D."/>
            <person name="Podicherti R."/>
            <person name="Tsui H.-C.T."/>
            <person name="Winkler M.E."/>
        </authorList>
    </citation>
    <scope>NUCLEOTIDE SEQUENCE</scope>
</reference>
<organism evidence="8">
    <name type="scientific">marine metagenome</name>
    <dbReference type="NCBI Taxonomy" id="408172"/>
    <lineage>
        <taxon>unclassified sequences</taxon>
        <taxon>metagenomes</taxon>
        <taxon>ecological metagenomes</taxon>
    </lineage>
</organism>
<dbReference type="InterPro" id="IPR038430">
    <property type="entry name" value="NDAH_ubi_oxred_su3_sf"/>
</dbReference>
<protein>
    <recommendedName>
        <fullName evidence="9">NADH-quinone oxidoreductase subunit</fullName>
    </recommendedName>
</protein>
<gene>
    <name evidence="8" type="ORF">METZ01_LOCUS63284</name>
</gene>
<dbReference type="PANTHER" id="PTHR11058">
    <property type="entry name" value="NADH-UBIQUINONE OXIDOREDUCTASE CHAIN 3"/>
    <property type="match status" value="1"/>
</dbReference>
<keyword evidence="3" id="KW-0813">Transport</keyword>
<dbReference type="GO" id="GO:0030964">
    <property type="term" value="C:NADH dehydrogenase complex"/>
    <property type="evidence" value="ECO:0007669"/>
    <property type="project" value="TreeGrafter"/>
</dbReference>
<evidence type="ECO:0000256" key="5">
    <source>
        <dbReference type="ARBA" id="ARBA00022989"/>
    </source>
</evidence>
<feature type="transmembrane region" description="Helical" evidence="7">
    <location>
        <begin position="12"/>
        <end position="33"/>
    </location>
</feature>
<evidence type="ECO:0000256" key="4">
    <source>
        <dbReference type="ARBA" id="ARBA00022692"/>
    </source>
</evidence>
<name>A0A381T2J5_9ZZZZ</name>
<evidence type="ECO:0000256" key="6">
    <source>
        <dbReference type="ARBA" id="ARBA00023136"/>
    </source>
</evidence>
<proteinExistence type="inferred from homology"/>
<keyword evidence="4 7" id="KW-0812">Transmembrane</keyword>
<evidence type="ECO:0000313" key="8">
    <source>
        <dbReference type="EMBL" id="SVA10430.1"/>
    </source>
</evidence>
<dbReference type="GO" id="GO:0008137">
    <property type="term" value="F:NADH dehydrogenase (ubiquinone) activity"/>
    <property type="evidence" value="ECO:0007669"/>
    <property type="project" value="InterPro"/>
</dbReference>
<dbReference type="Gene3D" id="1.20.58.1610">
    <property type="entry name" value="NADH:ubiquinone/plastoquinone oxidoreductase, chain 3"/>
    <property type="match status" value="1"/>
</dbReference>
<dbReference type="Pfam" id="PF00507">
    <property type="entry name" value="Oxidored_q4"/>
    <property type="match status" value="1"/>
</dbReference>
<evidence type="ECO:0000256" key="2">
    <source>
        <dbReference type="ARBA" id="ARBA00008472"/>
    </source>
</evidence>
<comment type="subcellular location">
    <subcellularLocation>
        <location evidence="1">Membrane</location>
    </subcellularLocation>
</comment>
<accession>A0A381T2J5</accession>
<keyword evidence="6 7" id="KW-0472">Membrane</keyword>
<sequence>MFEDYFRQYALLAIFAVAAVSVPVGMLMMSYLAQFIRVRPSRPTSIKESAYEGGMPPFGDRPARFNFRYYHYALLFVVFDVETVFLFPWAVKYGVMSKQFGFAALGAVGVFLIVVTFAYAYAWRKRALEWVTNE</sequence>